<gene>
    <name evidence="1" type="ORF">AB5J56_00965</name>
</gene>
<evidence type="ECO:0000313" key="1">
    <source>
        <dbReference type="EMBL" id="XDQ23374.1"/>
    </source>
</evidence>
<accession>A0AB39P2G6</accession>
<proteinExistence type="predicted"/>
<reference evidence="1" key="1">
    <citation type="submission" date="2024-07" db="EMBL/GenBank/DDBJ databases">
        <authorList>
            <person name="Yu S.T."/>
        </authorList>
    </citation>
    <scope>NUCLEOTIDE SEQUENCE</scope>
    <source>
        <strain evidence="1">R21</strain>
    </source>
</reference>
<organism evidence="1">
    <name type="scientific">Streptomyces sp. R21</name>
    <dbReference type="NCBI Taxonomy" id="3238627"/>
    <lineage>
        <taxon>Bacteria</taxon>
        <taxon>Bacillati</taxon>
        <taxon>Actinomycetota</taxon>
        <taxon>Actinomycetes</taxon>
        <taxon>Kitasatosporales</taxon>
        <taxon>Streptomycetaceae</taxon>
        <taxon>Streptomyces</taxon>
    </lineage>
</organism>
<sequence length="178" mass="19872">MALVEELAQLAATGTMGALRPDACWADIAAEYGEPEDLGRVSRKHRWPRRFAVGSVELLFCQCRTLRSLTLSLVLDSVTLPSSNRGPVRSFDSHVTESALASALQDRGCHWEVEEFDFGQRNLELEPVEDVRVSFAFVDRETYDGPRLEEWILAKAGLWTMSHGVCPEPEVSGGHSRR</sequence>
<name>A0AB39P2G6_9ACTN</name>
<dbReference type="EMBL" id="CP163435">
    <property type="protein sequence ID" value="XDQ23374.1"/>
    <property type="molecule type" value="Genomic_DNA"/>
</dbReference>
<dbReference type="AlphaFoldDB" id="A0AB39P2G6"/>
<protein>
    <submittedName>
        <fullName evidence="1">Uncharacterized protein</fullName>
    </submittedName>
</protein>
<dbReference type="RefSeq" id="WP_369229038.1">
    <property type="nucleotide sequence ID" value="NZ_CP163435.1"/>
</dbReference>